<accession>A0A1D8K5P5</accession>
<organism evidence="16 17">
    <name type="scientific">Acidihalobacter aeolianus</name>
    <dbReference type="NCBI Taxonomy" id="2792603"/>
    <lineage>
        <taxon>Bacteria</taxon>
        <taxon>Pseudomonadati</taxon>
        <taxon>Pseudomonadota</taxon>
        <taxon>Gammaproteobacteria</taxon>
        <taxon>Chromatiales</taxon>
        <taxon>Ectothiorhodospiraceae</taxon>
        <taxon>Acidihalobacter</taxon>
    </lineage>
</organism>
<evidence type="ECO:0000256" key="1">
    <source>
        <dbReference type="ARBA" id="ARBA00012552"/>
    </source>
</evidence>
<dbReference type="InterPro" id="IPR044742">
    <property type="entry name" value="DEAD/DEAH_RhlB"/>
</dbReference>
<feature type="compositionally biased region" description="Low complexity" evidence="12">
    <location>
        <begin position="392"/>
        <end position="414"/>
    </location>
</feature>
<dbReference type="Pfam" id="PF00271">
    <property type="entry name" value="Helicase_C"/>
    <property type="match status" value="1"/>
</dbReference>
<dbReference type="RefSeq" id="WP_070071876.1">
    <property type="nucleotide sequence ID" value="NZ_CP017448.1"/>
</dbReference>
<keyword evidence="2" id="KW-0963">Cytoplasm</keyword>
<keyword evidence="3 11" id="KW-0547">Nucleotide-binding</keyword>
<dbReference type="FunFam" id="3.40.50.300:FF:000468">
    <property type="entry name" value="ATP-dependent RNA helicase RhlE"/>
    <property type="match status" value="1"/>
</dbReference>
<sequence>MSFSDLGLSADVLRAVTEQGYETPTPIQAQAIPAVLRGKDLMAGAQTGTGKTAAFTLPLLDRLASTAQGGQRRVRALILAPTRELAAQVQDSVRVYGAHLQLRSLAVFGGVGIQPQITALRRGVDILVATPGRLQDHLDRGSVDLSKVEILVLDEADRMLDMGFLPAIERILRSVPARRQTLLFSATFAGPIRQLAGRFLSEPEVIEVARANATTESVSQSVYLVDHARKRELLSYLIGARNWRQVLVFTRTKRGADRLAASLEKDGLTAASIHGDKSQGARTRALKDFKRQSVRVLVATDVAARGLDIDRLPHVVNYELPDTPEDYVHRIGRTGRGGERGEAMSLVCADESGQFRAIQSLIKIPLPVSTVEGFEPAAPFDPNRAVGKPPIRRGAGSGKSAASSRRRPAPQASHPRGDRGRPQGAGKPGSRARQRRA</sequence>
<protein>
    <recommendedName>
        <fullName evidence="9">DEAD-box ATP-dependent RNA helicase RhpA</fullName>
        <ecNumber evidence="1">3.6.4.13</ecNumber>
    </recommendedName>
</protein>
<dbReference type="GO" id="GO:0016787">
    <property type="term" value="F:hydrolase activity"/>
    <property type="evidence" value="ECO:0007669"/>
    <property type="project" value="UniProtKB-KW"/>
</dbReference>
<keyword evidence="6 11" id="KW-0067">ATP-binding</keyword>
<dbReference type="PROSITE" id="PS51192">
    <property type="entry name" value="HELICASE_ATP_BIND_1"/>
    <property type="match status" value="1"/>
</dbReference>
<evidence type="ECO:0000313" key="16">
    <source>
        <dbReference type="EMBL" id="AOV16283.1"/>
    </source>
</evidence>
<keyword evidence="5 11" id="KW-0347">Helicase</keyword>
<evidence type="ECO:0000256" key="5">
    <source>
        <dbReference type="ARBA" id="ARBA00022806"/>
    </source>
</evidence>
<comment type="catalytic activity">
    <reaction evidence="8">
        <text>ATP + H2O = ADP + phosphate + H(+)</text>
        <dbReference type="Rhea" id="RHEA:13065"/>
        <dbReference type="ChEBI" id="CHEBI:15377"/>
        <dbReference type="ChEBI" id="CHEBI:15378"/>
        <dbReference type="ChEBI" id="CHEBI:30616"/>
        <dbReference type="ChEBI" id="CHEBI:43474"/>
        <dbReference type="ChEBI" id="CHEBI:456216"/>
        <dbReference type="EC" id="3.6.4.13"/>
    </reaction>
</comment>
<dbReference type="GO" id="GO:0005829">
    <property type="term" value="C:cytosol"/>
    <property type="evidence" value="ECO:0007669"/>
    <property type="project" value="TreeGrafter"/>
</dbReference>
<dbReference type="GO" id="GO:0042255">
    <property type="term" value="P:ribosome assembly"/>
    <property type="evidence" value="ECO:0007669"/>
    <property type="project" value="UniProtKB-ARBA"/>
</dbReference>
<evidence type="ECO:0000313" key="17">
    <source>
        <dbReference type="Proteomes" id="UP000095342"/>
    </source>
</evidence>
<dbReference type="InterPro" id="IPR050079">
    <property type="entry name" value="DEAD_box_RNA_helicase"/>
</dbReference>
<dbReference type="PROSITE" id="PS51195">
    <property type="entry name" value="Q_MOTIF"/>
    <property type="match status" value="1"/>
</dbReference>
<evidence type="ECO:0000259" key="14">
    <source>
        <dbReference type="PROSITE" id="PS51194"/>
    </source>
</evidence>
<feature type="domain" description="Helicase C-terminal" evidence="14">
    <location>
        <begin position="232"/>
        <end position="377"/>
    </location>
</feature>
<evidence type="ECO:0000256" key="7">
    <source>
        <dbReference type="ARBA" id="ARBA00038437"/>
    </source>
</evidence>
<evidence type="ECO:0000256" key="9">
    <source>
        <dbReference type="ARBA" id="ARBA00074363"/>
    </source>
</evidence>
<dbReference type="GO" id="GO:0003724">
    <property type="term" value="F:RNA helicase activity"/>
    <property type="evidence" value="ECO:0007669"/>
    <property type="project" value="UniProtKB-EC"/>
</dbReference>
<evidence type="ECO:0000256" key="11">
    <source>
        <dbReference type="RuleBase" id="RU000492"/>
    </source>
</evidence>
<dbReference type="PROSITE" id="PS51194">
    <property type="entry name" value="HELICASE_CTER"/>
    <property type="match status" value="1"/>
</dbReference>
<evidence type="ECO:0000256" key="12">
    <source>
        <dbReference type="SAM" id="MobiDB-lite"/>
    </source>
</evidence>
<comment type="similarity">
    <text evidence="7 11">Belongs to the DEAD box helicase family.</text>
</comment>
<feature type="short sequence motif" description="Q motif" evidence="10">
    <location>
        <begin position="1"/>
        <end position="29"/>
    </location>
</feature>
<keyword evidence="4 11" id="KW-0378">Hydrolase</keyword>
<dbReference type="Pfam" id="PF00270">
    <property type="entry name" value="DEAD"/>
    <property type="match status" value="1"/>
</dbReference>
<feature type="domain" description="Helicase ATP-binding" evidence="13">
    <location>
        <begin position="32"/>
        <end position="206"/>
    </location>
</feature>
<evidence type="ECO:0000256" key="10">
    <source>
        <dbReference type="PROSITE-ProRule" id="PRU00552"/>
    </source>
</evidence>
<gene>
    <name evidence="16" type="ORF">BJI67_03640</name>
</gene>
<dbReference type="Gene3D" id="3.40.50.300">
    <property type="entry name" value="P-loop containing nucleotide triphosphate hydrolases"/>
    <property type="match status" value="2"/>
</dbReference>
<dbReference type="SUPFAM" id="SSF52540">
    <property type="entry name" value="P-loop containing nucleoside triphosphate hydrolases"/>
    <property type="match status" value="1"/>
</dbReference>
<dbReference type="FunFam" id="3.40.50.300:FF:000108">
    <property type="entry name" value="ATP-dependent RNA helicase RhlE"/>
    <property type="match status" value="1"/>
</dbReference>
<dbReference type="SMART" id="SM00490">
    <property type="entry name" value="HELICc"/>
    <property type="match status" value="1"/>
</dbReference>
<reference evidence="16 17" key="1">
    <citation type="submission" date="2016-09" db="EMBL/GenBank/DDBJ databases">
        <title>Acidihalobacter prosperus V6 (DSM14174).</title>
        <authorList>
            <person name="Khaleque H.N."/>
            <person name="Ramsay J.P."/>
            <person name="Murphy R.J.T."/>
            <person name="Kaksonen A.H."/>
            <person name="Boxall N.J."/>
            <person name="Watkin E.L.J."/>
        </authorList>
    </citation>
    <scope>NUCLEOTIDE SEQUENCE [LARGE SCALE GENOMIC DNA]</scope>
    <source>
        <strain evidence="16 17">V6</strain>
    </source>
</reference>
<dbReference type="GO" id="GO:0003676">
    <property type="term" value="F:nucleic acid binding"/>
    <property type="evidence" value="ECO:0007669"/>
    <property type="project" value="InterPro"/>
</dbReference>
<dbReference type="CDD" id="cd18787">
    <property type="entry name" value="SF2_C_DEAD"/>
    <property type="match status" value="1"/>
</dbReference>
<dbReference type="InterPro" id="IPR027417">
    <property type="entry name" value="P-loop_NTPase"/>
</dbReference>
<dbReference type="InterPro" id="IPR014001">
    <property type="entry name" value="Helicase_ATP-bd"/>
</dbReference>
<feature type="region of interest" description="Disordered" evidence="12">
    <location>
        <begin position="374"/>
        <end position="437"/>
    </location>
</feature>
<dbReference type="GO" id="GO:0005524">
    <property type="term" value="F:ATP binding"/>
    <property type="evidence" value="ECO:0007669"/>
    <property type="project" value="UniProtKB-KW"/>
</dbReference>
<evidence type="ECO:0000259" key="13">
    <source>
        <dbReference type="PROSITE" id="PS51192"/>
    </source>
</evidence>
<keyword evidence="17" id="KW-1185">Reference proteome</keyword>
<dbReference type="SMART" id="SM00487">
    <property type="entry name" value="DEXDc"/>
    <property type="match status" value="1"/>
</dbReference>
<evidence type="ECO:0000256" key="6">
    <source>
        <dbReference type="ARBA" id="ARBA00022840"/>
    </source>
</evidence>
<dbReference type="InterPro" id="IPR014014">
    <property type="entry name" value="RNA_helicase_DEAD_Q_motif"/>
</dbReference>
<evidence type="ECO:0000256" key="3">
    <source>
        <dbReference type="ARBA" id="ARBA00022741"/>
    </source>
</evidence>
<evidence type="ECO:0000256" key="4">
    <source>
        <dbReference type="ARBA" id="ARBA00022801"/>
    </source>
</evidence>
<dbReference type="InterPro" id="IPR011545">
    <property type="entry name" value="DEAD/DEAH_box_helicase_dom"/>
</dbReference>
<proteinExistence type="inferred from homology"/>
<dbReference type="KEGG" id="aaeo:BJI67_03640"/>
<dbReference type="PANTHER" id="PTHR47959">
    <property type="entry name" value="ATP-DEPENDENT RNA HELICASE RHLE-RELATED"/>
    <property type="match status" value="1"/>
</dbReference>
<dbReference type="AlphaFoldDB" id="A0A1D8K5P5"/>
<dbReference type="EC" id="3.6.4.13" evidence="1"/>
<feature type="domain" description="DEAD-box RNA helicase Q" evidence="15">
    <location>
        <begin position="1"/>
        <end position="29"/>
    </location>
</feature>
<evidence type="ECO:0000259" key="15">
    <source>
        <dbReference type="PROSITE" id="PS51195"/>
    </source>
</evidence>
<dbReference type="PROSITE" id="PS00039">
    <property type="entry name" value="DEAD_ATP_HELICASE"/>
    <property type="match status" value="1"/>
</dbReference>
<dbReference type="EMBL" id="CP017448">
    <property type="protein sequence ID" value="AOV16283.1"/>
    <property type="molecule type" value="Genomic_DNA"/>
</dbReference>
<name>A0A1D8K5P5_9GAMM</name>
<dbReference type="GO" id="GO:0009266">
    <property type="term" value="P:response to temperature stimulus"/>
    <property type="evidence" value="ECO:0007669"/>
    <property type="project" value="UniProtKB-ARBA"/>
</dbReference>
<dbReference type="InterPro" id="IPR001650">
    <property type="entry name" value="Helicase_C-like"/>
</dbReference>
<dbReference type="CDD" id="cd00268">
    <property type="entry name" value="DEADc"/>
    <property type="match status" value="1"/>
</dbReference>
<evidence type="ECO:0000256" key="8">
    <source>
        <dbReference type="ARBA" id="ARBA00047984"/>
    </source>
</evidence>
<dbReference type="Proteomes" id="UP000095342">
    <property type="component" value="Chromosome"/>
</dbReference>
<dbReference type="InterPro" id="IPR000629">
    <property type="entry name" value="RNA-helicase_DEAD-box_CS"/>
</dbReference>
<dbReference type="PANTHER" id="PTHR47959:SF13">
    <property type="entry name" value="ATP-DEPENDENT RNA HELICASE RHLE"/>
    <property type="match status" value="1"/>
</dbReference>
<evidence type="ECO:0000256" key="2">
    <source>
        <dbReference type="ARBA" id="ARBA00022490"/>
    </source>
</evidence>